<dbReference type="AlphaFoldDB" id="A0A3P6NH90"/>
<reference evidence="1 2" key="1">
    <citation type="submission" date="2018-11" db="EMBL/GenBank/DDBJ databases">
        <authorList>
            <consortium name="Pathogen Informatics"/>
        </authorList>
    </citation>
    <scope>NUCLEOTIDE SEQUENCE [LARGE SCALE GENOMIC DNA]</scope>
</reference>
<keyword evidence="2" id="KW-1185">Reference proteome</keyword>
<organism evidence="1 2">
    <name type="scientific">Anisakis simplex</name>
    <name type="common">Herring worm</name>
    <dbReference type="NCBI Taxonomy" id="6269"/>
    <lineage>
        <taxon>Eukaryota</taxon>
        <taxon>Metazoa</taxon>
        <taxon>Ecdysozoa</taxon>
        <taxon>Nematoda</taxon>
        <taxon>Chromadorea</taxon>
        <taxon>Rhabditida</taxon>
        <taxon>Spirurina</taxon>
        <taxon>Ascaridomorpha</taxon>
        <taxon>Ascaridoidea</taxon>
        <taxon>Anisakidae</taxon>
        <taxon>Anisakis</taxon>
        <taxon>Anisakis simplex complex</taxon>
    </lineage>
</organism>
<evidence type="ECO:0000313" key="2">
    <source>
        <dbReference type="Proteomes" id="UP000267096"/>
    </source>
</evidence>
<accession>A0A3P6NH90</accession>
<gene>
    <name evidence="1" type="ORF">ASIM_LOCUS5456</name>
</gene>
<sequence length="70" mass="7548">MKEKLLQRVVMGGEVIDPSNPASNADYPTDMYGSWLPPTLRDAAERVQVVAIGVKSIAGLMLNGHIPGDR</sequence>
<protein>
    <submittedName>
        <fullName evidence="1">Uncharacterized protein</fullName>
    </submittedName>
</protein>
<name>A0A3P6NH90_ANISI</name>
<proteinExistence type="predicted"/>
<feature type="non-terminal residue" evidence="1">
    <location>
        <position position="70"/>
    </location>
</feature>
<dbReference type="Proteomes" id="UP000267096">
    <property type="component" value="Unassembled WGS sequence"/>
</dbReference>
<dbReference type="EMBL" id="UYRR01010683">
    <property type="protein sequence ID" value="VDK25566.1"/>
    <property type="molecule type" value="Genomic_DNA"/>
</dbReference>
<evidence type="ECO:0000313" key="1">
    <source>
        <dbReference type="EMBL" id="VDK25566.1"/>
    </source>
</evidence>